<evidence type="ECO:0000313" key="1">
    <source>
        <dbReference type="EMBL" id="PZN84779.1"/>
    </source>
</evidence>
<evidence type="ECO:0000313" key="2">
    <source>
        <dbReference type="Proteomes" id="UP000249396"/>
    </source>
</evidence>
<proteinExistence type="predicted"/>
<gene>
    <name evidence="1" type="ORF">DM484_02105</name>
</gene>
<reference evidence="1 2" key="1">
    <citation type="journal article" date="2018" name="Aquat. Microb. Ecol.">
        <title>Gammaproteobacterial methanotrophs dominate.</title>
        <authorList>
            <person name="Rissanen A.J."/>
            <person name="Saarenheimo J."/>
            <person name="Tiirola M."/>
            <person name="Peura S."/>
            <person name="Aalto S.L."/>
            <person name="Karvinen A."/>
            <person name="Nykanen H."/>
        </authorList>
    </citation>
    <scope>NUCLEOTIDE SEQUENCE [LARGE SCALE GENOMIC DNA]</scope>
    <source>
        <strain evidence="1">AMbin10</strain>
    </source>
</reference>
<sequence>MIVTRHSGRDDGIQSQGCKTTGFRNIELDSYAIVKLPSKALDSGDPGRLWGTNAVKLGILARVGRFLSLNRKAGCRPLDLFPLCRQTLTYQLMLRTVPLDLSIVARMEPLAA</sequence>
<dbReference type="EMBL" id="QJPH01000143">
    <property type="protein sequence ID" value="PZN84779.1"/>
    <property type="molecule type" value="Genomic_DNA"/>
</dbReference>
<comment type="caution">
    <text evidence="1">The sequence shown here is derived from an EMBL/GenBank/DDBJ whole genome shotgun (WGS) entry which is preliminary data.</text>
</comment>
<protein>
    <submittedName>
        <fullName evidence="1">Uncharacterized protein</fullName>
    </submittedName>
</protein>
<name>A0A2W4RTS7_9GAMM</name>
<organism evidence="1 2">
    <name type="scientific">Candidatus Methylumidiphilus alinenensis</name>
    <dbReference type="NCBI Taxonomy" id="2202197"/>
    <lineage>
        <taxon>Bacteria</taxon>
        <taxon>Pseudomonadati</taxon>
        <taxon>Pseudomonadota</taxon>
        <taxon>Gammaproteobacteria</taxon>
        <taxon>Methylococcales</taxon>
        <taxon>Candidatus Methylumidiphilus</taxon>
    </lineage>
</organism>
<dbReference type="Proteomes" id="UP000249396">
    <property type="component" value="Unassembled WGS sequence"/>
</dbReference>
<dbReference type="AlphaFoldDB" id="A0A2W4RTS7"/>
<accession>A0A2W4RTS7</accession>